<evidence type="ECO:0000313" key="2">
    <source>
        <dbReference type="EMBL" id="KAI7739580.1"/>
    </source>
</evidence>
<organism evidence="2 3">
    <name type="scientific">Ambrosia artemisiifolia</name>
    <name type="common">Common ragweed</name>
    <dbReference type="NCBI Taxonomy" id="4212"/>
    <lineage>
        <taxon>Eukaryota</taxon>
        <taxon>Viridiplantae</taxon>
        <taxon>Streptophyta</taxon>
        <taxon>Embryophyta</taxon>
        <taxon>Tracheophyta</taxon>
        <taxon>Spermatophyta</taxon>
        <taxon>Magnoliopsida</taxon>
        <taxon>eudicotyledons</taxon>
        <taxon>Gunneridae</taxon>
        <taxon>Pentapetalae</taxon>
        <taxon>asterids</taxon>
        <taxon>campanulids</taxon>
        <taxon>Asterales</taxon>
        <taxon>Asteraceae</taxon>
        <taxon>Asteroideae</taxon>
        <taxon>Heliantheae alliance</taxon>
        <taxon>Heliantheae</taxon>
        <taxon>Ambrosia</taxon>
    </lineage>
</organism>
<feature type="compositionally biased region" description="Acidic residues" evidence="1">
    <location>
        <begin position="141"/>
        <end position="154"/>
    </location>
</feature>
<evidence type="ECO:0000313" key="3">
    <source>
        <dbReference type="Proteomes" id="UP001206925"/>
    </source>
</evidence>
<feature type="compositionally biased region" description="Acidic residues" evidence="1">
    <location>
        <begin position="164"/>
        <end position="174"/>
    </location>
</feature>
<protein>
    <submittedName>
        <fullName evidence="2">Uncharacterized protein</fullName>
    </submittedName>
</protein>
<evidence type="ECO:0000256" key="1">
    <source>
        <dbReference type="SAM" id="MobiDB-lite"/>
    </source>
</evidence>
<proteinExistence type="predicted"/>
<reference evidence="2" key="1">
    <citation type="submission" date="2022-06" db="EMBL/GenBank/DDBJ databases">
        <title>Uncovering the hologenomic basis of an extraordinary plant invasion.</title>
        <authorList>
            <person name="Bieker V.C."/>
            <person name="Martin M.D."/>
            <person name="Gilbert T."/>
            <person name="Hodgins K."/>
            <person name="Battlay P."/>
            <person name="Petersen B."/>
            <person name="Wilson J."/>
        </authorList>
    </citation>
    <scope>NUCLEOTIDE SEQUENCE</scope>
    <source>
        <strain evidence="2">AA19_3_7</strain>
        <tissue evidence="2">Leaf</tissue>
    </source>
</reference>
<dbReference type="Proteomes" id="UP001206925">
    <property type="component" value="Unassembled WGS sequence"/>
</dbReference>
<name>A0AAD5CEI9_AMBAR</name>
<dbReference type="EMBL" id="JAMZMK010008604">
    <property type="protein sequence ID" value="KAI7739580.1"/>
    <property type="molecule type" value="Genomic_DNA"/>
</dbReference>
<feature type="compositionally biased region" description="Basic and acidic residues" evidence="1">
    <location>
        <begin position="186"/>
        <end position="202"/>
    </location>
</feature>
<sequence>MAQRGLPALLVNGDGRVAGFSEHIVIPQSQIADFSEHIVILQSQIVDFFDHIAAYITGNKGMDMMFYLASNITQYIAVIHVHYTTLVPLEETSAMDLLRRFTVSYCDETFHTPTQQQMQSINLELDTNDNDEHNALQHDEGNDESSDDNNDENDHDFNNVTSDDSQELSVDEEGKDGAIQAPASAEFHEGIDHSFPIDRHIDEQDKGLEAYRIPDFDDEDMVEL</sequence>
<dbReference type="AlphaFoldDB" id="A0AAD5CEI9"/>
<accession>A0AAD5CEI9</accession>
<feature type="region of interest" description="Disordered" evidence="1">
    <location>
        <begin position="129"/>
        <end position="202"/>
    </location>
</feature>
<keyword evidence="3" id="KW-1185">Reference proteome</keyword>
<gene>
    <name evidence="2" type="ORF">M8C21_016157</name>
</gene>
<feature type="compositionally biased region" description="Basic and acidic residues" evidence="1">
    <location>
        <begin position="130"/>
        <end position="140"/>
    </location>
</feature>
<comment type="caution">
    <text evidence="2">The sequence shown here is derived from an EMBL/GenBank/DDBJ whole genome shotgun (WGS) entry which is preliminary data.</text>
</comment>